<evidence type="ECO:0000313" key="4">
    <source>
        <dbReference type="EMBL" id="ACZ18755.1"/>
    </source>
</evidence>
<dbReference type="EnsemblBacteria" id="ACZ18755">
    <property type="protein sequence ID" value="ACZ18755"/>
    <property type="gene ID" value="Taci_0519"/>
</dbReference>
<dbReference type="eggNOG" id="COG1436">
    <property type="taxonomic scope" value="Bacteria"/>
</dbReference>
<dbReference type="Gene3D" id="3.40.50.10580">
    <property type="entry name" value="ATPase, V1 complex, subunit F"/>
    <property type="match status" value="1"/>
</dbReference>
<proteinExistence type="inferred from homology"/>
<dbReference type="SUPFAM" id="SSF159468">
    <property type="entry name" value="AtpF-like"/>
    <property type="match status" value="1"/>
</dbReference>
<sequence length="99" mass="10974">MSDNHDSLVAMRLAGIEGVVVHGREATEEAIDRVIREMRDVGILLVTELAAKAAPEKVRQLRQSGELPLLVEIPDRHGTRRGEDFLTRYVQEAIGVNMG</sequence>
<dbReference type="AlphaFoldDB" id="D1B902"/>
<keyword evidence="3" id="KW-0406">Ion transport</keyword>
<organism evidence="4 5">
    <name type="scientific">Thermanaerovibrio acidaminovorans (strain ATCC 49978 / DSM 6589 / Su883)</name>
    <name type="common">Selenomonas acidaminovorans</name>
    <dbReference type="NCBI Taxonomy" id="525903"/>
    <lineage>
        <taxon>Bacteria</taxon>
        <taxon>Thermotogati</taxon>
        <taxon>Synergistota</taxon>
        <taxon>Synergistia</taxon>
        <taxon>Synergistales</taxon>
        <taxon>Synergistaceae</taxon>
        <taxon>Thermanaerovibrio</taxon>
    </lineage>
</organism>
<name>D1B902_THEAS</name>
<dbReference type="EMBL" id="CP001818">
    <property type="protein sequence ID" value="ACZ18755.1"/>
    <property type="molecule type" value="Genomic_DNA"/>
</dbReference>
<accession>D1B902</accession>
<dbReference type="PATRIC" id="fig|525903.6.peg.525"/>
<dbReference type="Pfam" id="PF01990">
    <property type="entry name" value="ATP-synt_F"/>
    <property type="match status" value="1"/>
</dbReference>
<keyword evidence="5" id="KW-1185">Reference proteome</keyword>
<dbReference type="InterPro" id="IPR036906">
    <property type="entry name" value="ATPase_V1_fsu_sf"/>
</dbReference>
<dbReference type="InterPro" id="IPR008218">
    <property type="entry name" value="ATPase_V1-cplx_f_g_su"/>
</dbReference>
<dbReference type="OrthoDB" id="46791at2"/>
<evidence type="ECO:0000256" key="3">
    <source>
        <dbReference type="ARBA" id="ARBA00023065"/>
    </source>
</evidence>
<protein>
    <submittedName>
        <fullName evidence="4">Vacuolar H+transporting two-sector ATPase F subunit</fullName>
    </submittedName>
</protein>
<comment type="similarity">
    <text evidence="1">Belongs to the V-ATPase F subunit family.</text>
</comment>
<gene>
    <name evidence="4" type="ordered locus">Taci_0519</name>
</gene>
<evidence type="ECO:0000313" key="5">
    <source>
        <dbReference type="Proteomes" id="UP000002030"/>
    </source>
</evidence>
<dbReference type="HOGENOM" id="CLU_135754_2_1_0"/>
<dbReference type="STRING" id="525903.Taci_0519"/>
<dbReference type="GO" id="GO:0046961">
    <property type="term" value="F:proton-transporting ATPase activity, rotational mechanism"/>
    <property type="evidence" value="ECO:0007669"/>
    <property type="project" value="InterPro"/>
</dbReference>
<dbReference type="KEGG" id="tai:Taci_0519"/>
<keyword evidence="2" id="KW-0813">Transport</keyword>
<evidence type="ECO:0000256" key="1">
    <source>
        <dbReference type="ARBA" id="ARBA00010148"/>
    </source>
</evidence>
<dbReference type="Proteomes" id="UP000002030">
    <property type="component" value="Chromosome"/>
</dbReference>
<evidence type="ECO:0000256" key="2">
    <source>
        <dbReference type="ARBA" id="ARBA00022448"/>
    </source>
</evidence>
<reference evidence="4 5" key="1">
    <citation type="journal article" date="2009" name="Stand. Genomic Sci.">
        <title>Complete genome sequence of Thermanaerovibrio acidaminovorans type strain (Su883).</title>
        <authorList>
            <person name="Chovatia M."/>
            <person name="Sikorski J."/>
            <person name="Schroder M."/>
            <person name="Lapidus A."/>
            <person name="Nolan M."/>
            <person name="Tice H."/>
            <person name="Glavina Del Rio T."/>
            <person name="Copeland A."/>
            <person name="Cheng J.F."/>
            <person name="Lucas S."/>
            <person name="Chen F."/>
            <person name="Bruce D."/>
            <person name="Goodwin L."/>
            <person name="Pitluck S."/>
            <person name="Ivanova N."/>
            <person name="Mavromatis K."/>
            <person name="Ovchinnikova G."/>
            <person name="Pati A."/>
            <person name="Chen A."/>
            <person name="Palaniappan K."/>
            <person name="Land M."/>
            <person name="Hauser L."/>
            <person name="Chang Y.J."/>
            <person name="Jeffries C.D."/>
            <person name="Chain P."/>
            <person name="Saunders E."/>
            <person name="Detter J.C."/>
            <person name="Brettin T."/>
            <person name="Rohde M."/>
            <person name="Goker M."/>
            <person name="Spring S."/>
            <person name="Bristow J."/>
            <person name="Markowitz V."/>
            <person name="Hugenholtz P."/>
            <person name="Kyrpides N.C."/>
            <person name="Klenk H.P."/>
            <person name="Eisen J.A."/>
        </authorList>
    </citation>
    <scope>NUCLEOTIDE SEQUENCE [LARGE SCALE GENOMIC DNA]</scope>
    <source>
        <strain evidence="5">ATCC 49978 / DSM 6589 / Su883</strain>
    </source>
</reference>